<organism evidence="1">
    <name type="scientific">Arundo donax</name>
    <name type="common">Giant reed</name>
    <name type="synonym">Donax arundinaceus</name>
    <dbReference type="NCBI Taxonomy" id="35708"/>
    <lineage>
        <taxon>Eukaryota</taxon>
        <taxon>Viridiplantae</taxon>
        <taxon>Streptophyta</taxon>
        <taxon>Embryophyta</taxon>
        <taxon>Tracheophyta</taxon>
        <taxon>Spermatophyta</taxon>
        <taxon>Magnoliopsida</taxon>
        <taxon>Liliopsida</taxon>
        <taxon>Poales</taxon>
        <taxon>Poaceae</taxon>
        <taxon>PACMAD clade</taxon>
        <taxon>Arundinoideae</taxon>
        <taxon>Arundineae</taxon>
        <taxon>Arundo</taxon>
    </lineage>
</organism>
<proteinExistence type="predicted"/>
<name>A0A0A8ZRZ4_ARUDO</name>
<dbReference type="AlphaFoldDB" id="A0A0A8ZRZ4"/>
<reference evidence="1" key="2">
    <citation type="journal article" date="2015" name="Data Brief">
        <title>Shoot transcriptome of the giant reed, Arundo donax.</title>
        <authorList>
            <person name="Barrero R.A."/>
            <person name="Guerrero F.D."/>
            <person name="Moolhuijzen P."/>
            <person name="Goolsby J.A."/>
            <person name="Tidwell J."/>
            <person name="Bellgard S.E."/>
            <person name="Bellgard M.I."/>
        </authorList>
    </citation>
    <scope>NUCLEOTIDE SEQUENCE</scope>
    <source>
        <tissue evidence="1">Shoot tissue taken approximately 20 cm above the soil surface</tissue>
    </source>
</reference>
<reference evidence="1" key="1">
    <citation type="submission" date="2014-09" db="EMBL/GenBank/DDBJ databases">
        <authorList>
            <person name="Magalhaes I.L.F."/>
            <person name="Oliveira U."/>
            <person name="Santos F.R."/>
            <person name="Vidigal T.H.D.A."/>
            <person name="Brescovit A.D."/>
            <person name="Santos A.J."/>
        </authorList>
    </citation>
    <scope>NUCLEOTIDE SEQUENCE</scope>
    <source>
        <tissue evidence="1">Shoot tissue taken approximately 20 cm above the soil surface</tissue>
    </source>
</reference>
<dbReference type="EMBL" id="GBRH01255731">
    <property type="protein sequence ID" value="JAD42164.1"/>
    <property type="molecule type" value="Transcribed_RNA"/>
</dbReference>
<sequence>MDRPDLDGGELDRHNSVVELSLSLSLLRCGGGALWRG</sequence>
<evidence type="ECO:0000313" key="1">
    <source>
        <dbReference type="EMBL" id="JAD42164.1"/>
    </source>
</evidence>
<protein>
    <submittedName>
        <fullName evidence="1">Uncharacterized protein</fullName>
    </submittedName>
</protein>
<accession>A0A0A8ZRZ4</accession>